<evidence type="ECO:0000313" key="1">
    <source>
        <dbReference type="EMBL" id="KAF4616181.1"/>
    </source>
</evidence>
<evidence type="ECO:0000313" key="2">
    <source>
        <dbReference type="Proteomes" id="UP000566819"/>
    </source>
</evidence>
<keyword evidence="2" id="KW-1185">Reference proteome</keyword>
<gene>
    <name evidence="1" type="ORF">G7Y89_g15226</name>
</gene>
<comment type="caution">
    <text evidence="1">The sequence shown here is derived from an EMBL/GenBank/DDBJ whole genome shotgun (WGS) entry which is preliminary data.</text>
</comment>
<name>A0A8H4VMJ2_9HELO</name>
<accession>A0A8H4VMJ2</accession>
<sequence>MDDRSYPTNDDSNSHNNPHLIDRYFLHMDFSNISSLNITDGTAQITLNIGYNDTTLICPTKPRTGLATVPKSSNAIIMDCDGAELTEVDTDGFSWLYVFEQFWCQDVAPLTLTNGTVLDTKSYGVDGSLANLGQYLNCTTDADTNIRTCIQNTAKIVIPLETIWQLPFYTDPGVTPSDPISLNGTYLANCPTVYGHPFVANPDSCDDRLRSARRRMRNLRTKNMAAIPKKPTYILSPNCEILPDDPALSLGSIIADPFDPENSILNDGSRAPIPPQNIKCRTLPNWRSTTGKLRQHKLTIWASFLQLLVGIGFDVDGLYKNDTEDVYTFEKLETRSFVVDGAYITVSLAADGVAGFLAATRWKKPVFMVTGVKIAYGAHITSKRKKGWGAGGGLSGDGTAMGVPVSGGPKVENSVENTREVEVGDIPELVFAYRLSKIKVSEAGKLKHEPCNEGALFGMERDDVDDVSREWRLEDFDGSPDGLQNYQVLQEVVYDDEEEDEEMYSIVVKPAATESSN</sequence>
<dbReference type="OrthoDB" id="4500473at2759"/>
<organism evidence="1 2">
    <name type="scientific">Cudoniella acicularis</name>
    <dbReference type="NCBI Taxonomy" id="354080"/>
    <lineage>
        <taxon>Eukaryota</taxon>
        <taxon>Fungi</taxon>
        <taxon>Dikarya</taxon>
        <taxon>Ascomycota</taxon>
        <taxon>Pezizomycotina</taxon>
        <taxon>Leotiomycetes</taxon>
        <taxon>Helotiales</taxon>
        <taxon>Tricladiaceae</taxon>
        <taxon>Cudoniella</taxon>
    </lineage>
</organism>
<dbReference type="EMBL" id="JAAMPI010002273">
    <property type="protein sequence ID" value="KAF4616181.1"/>
    <property type="molecule type" value="Genomic_DNA"/>
</dbReference>
<reference evidence="1 2" key="1">
    <citation type="submission" date="2020-03" db="EMBL/GenBank/DDBJ databases">
        <title>Draft Genome Sequence of Cudoniella acicularis.</title>
        <authorList>
            <person name="Buettner E."/>
            <person name="Kellner H."/>
        </authorList>
    </citation>
    <scope>NUCLEOTIDE SEQUENCE [LARGE SCALE GENOMIC DNA]</scope>
    <source>
        <strain evidence="1 2">DSM 108380</strain>
    </source>
</reference>
<dbReference type="Proteomes" id="UP000566819">
    <property type="component" value="Unassembled WGS sequence"/>
</dbReference>
<dbReference type="AlphaFoldDB" id="A0A8H4VMJ2"/>
<protein>
    <submittedName>
        <fullName evidence="1">Uncharacterized protein</fullName>
    </submittedName>
</protein>
<proteinExistence type="predicted"/>